<name>A0A3N2PV96_SODAK</name>
<evidence type="ECO:0000259" key="2">
    <source>
        <dbReference type="Pfam" id="PF20150"/>
    </source>
</evidence>
<reference evidence="3 4" key="1">
    <citation type="journal article" date="2018" name="Mol. Ecol.">
        <title>The obligate alkalophilic soda-lake fungus Sodiomyces alkalinus has shifted to a protein diet.</title>
        <authorList>
            <person name="Grum-Grzhimaylo A.A."/>
            <person name="Falkoski D.L."/>
            <person name="van den Heuvel J."/>
            <person name="Valero-Jimenez C.A."/>
            <person name="Min B."/>
            <person name="Choi I.G."/>
            <person name="Lipzen A."/>
            <person name="Daum C.G."/>
            <person name="Aanen D.K."/>
            <person name="Tsang A."/>
            <person name="Henrissat B."/>
            <person name="Bilanenko E.N."/>
            <person name="de Vries R.P."/>
            <person name="van Kan J.A.L."/>
            <person name="Grigoriev I.V."/>
            <person name="Debets A.J.M."/>
        </authorList>
    </citation>
    <scope>NUCLEOTIDE SEQUENCE [LARGE SCALE GENOMIC DNA]</scope>
    <source>
        <strain evidence="3 4">F11</strain>
    </source>
</reference>
<keyword evidence="4" id="KW-1185">Reference proteome</keyword>
<dbReference type="OrthoDB" id="4845882at2759"/>
<dbReference type="EMBL" id="ML119055">
    <property type="protein sequence ID" value="ROT38394.1"/>
    <property type="molecule type" value="Genomic_DNA"/>
</dbReference>
<dbReference type="RefSeq" id="XP_028466200.1">
    <property type="nucleotide sequence ID" value="XM_028606940.1"/>
</dbReference>
<evidence type="ECO:0000313" key="4">
    <source>
        <dbReference type="Proteomes" id="UP000272025"/>
    </source>
</evidence>
<dbReference type="Pfam" id="PF20150">
    <property type="entry name" value="2EXR"/>
    <property type="match status" value="1"/>
</dbReference>
<dbReference type="Proteomes" id="UP000272025">
    <property type="component" value="Unassembled WGS sequence"/>
</dbReference>
<dbReference type="AlphaFoldDB" id="A0A3N2PV96"/>
<dbReference type="GeneID" id="39575418"/>
<feature type="compositionally biased region" description="Basic residues" evidence="1">
    <location>
        <begin position="1"/>
        <end position="25"/>
    </location>
</feature>
<proteinExistence type="predicted"/>
<evidence type="ECO:0000256" key="1">
    <source>
        <dbReference type="SAM" id="MobiDB-lite"/>
    </source>
</evidence>
<protein>
    <recommendedName>
        <fullName evidence="2">2EXR domain-containing protein</fullName>
    </recommendedName>
</protein>
<gene>
    <name evidence="3" type="ORF">SODALDRAFT_161598</name>
</gene>
<evidence type="ECO:0000313" key="3">
    <source>
        <dbReference type="EMBL" id="ROT38394.1"/>
    </source>
</evidence>
<accession>A0A3N2PV96</accession>
<feature type="region of interest" description="Disordered" evidence="1">
    <location>
        <begin position="1"/>
        <end position="32"/>
    </location>
</feature>
<dbReference type="InterPro" id="IPR045518">
    <property type="entry name" value="2EXR"/>
</dbReference>
<sequence>MAPQHSYHKAWKASLKSGHKRHSAKQAKAPPLRRPLTIGQAKSYSRTLVDPKFRTKKFHLFEKLPGELREQIYLYAFQSGPSIVYVTPKIHPPKPRRAGDRISLVQGRLGYESKWKWAAEVAAVIPEAKAAFEKQFGKRTGVRHDQLVAVRPWDLVVYIFDSRLQSLFGMDFAKDNSISREARERLVGTGQVRNVSVRWDGYYCYGIRCHCRIGCSSSLALSGNICLWGLTGFLYNFPDLENVFIQFQLNGSHMDRSMTNKGPKELVDSLAAKARKDPSIAMFQDRCRTWVEIRERDMRKWLRPQVIDVYHWIQSARKEFDKDLFRAARLPAERRRSVQFRLLVSSWYKVDRRLAQTAKSND</sequence>
<organism evidence="3 4">
    <name type="scientific">Sodiomyces alkalinus (strain CBS 110278 / VKM F-3762 / F11)</name>
    <name type="common">Alkaliphilic filamentous fungus</name>
    <dbReference type="NCBI Taxonomy" id="1314773"/>
    <lineage>
        <taxon>Eukaryota</taxon>
        <taxon>Fungi</taxon>
        <taxon>Dikarya</taxon>
        <taxon>Ascomycota</taxon>
        <taxon>Pezizomycotina</taxon>
        <taxon>Sordariomycetes</taxon>
        <taxon>Hypocreomycetidae</taxon>
        <taxon>Glomerellales</taxon>
        <taxon>Plectosphaerellaceae</taxon>
        <taxon>Sodiomyces</taxon>
    </lineage>
</organism>
<feature type="domain" description="2EXR" evidence="2">
    <location>
        <begin position="58"/>
        <end position="97"/>
    </location>
</feature>